<keyword evidence="7" id="KW-0233">DNA recombination</keyword>
<keyword evidence="2" id="KW-0479">Metal-binding</keyword>
<evidence type="ECO:0000256" key="5">
    <source>
        <dbReference type="ARBA" id="ARBA00022842"/>
    </source>
</evidence>
<feature type="domain" description="Integrase catalytic" evidence="8">
    <location>
        <begin position="1"/>
        <end position="148"/>
    </location>
</feature>
<dbReference type="PANTHER" id="PTHR42648">
    <property type="entry name" value="TRANSPOSASE, PUTATIVE-RELATED"/>
    <property type="match status" value="1"/>
</dbReference>
<dbReference type="RefSeq" id="WP_089747741.1">
    <property type="nucleotide sequence ID" value="NZ_FOGF01000047.1"/>
</dbReference>
<evidence type="ECO:0000256" key="4">
    <source>
        <dbReference type="ARBA" id="ARBA00022801"/>
    </source>
</evidence>
<keyword evidence="1" id="KW-0540">Nuclease</keyword>
<protein>
    <submittedName>
        <fullName evidence="9">Integrase core domain-containing protein</fullName>
    </submittedName>
</protein>
<evidence type="ECO:0000313" key="10">
    <source>
        <dbReference type="Proteomes" id="UP000198556"/>
    </source>
</evidence>
<evidence type="ECO:0000256" key="3">
    <source>
        <dbReference type="ARBA" id="ARBA00022759"/>
    </source>
</evidence>
<dbReference type="Proteomes" id="UP000198556">
    <property type="component" value="Unassembled WGS sequence"/>
</dbReference>
<keyword evidence="6" id="KW-0229">DNA integration</keyword>
<accession>A0A1H9NWV2</accession>
<evidence type="ECO:0000313" key="9">
    <source>
        <dbReference type="EMBL" id="SER40351.1"/>
    </source>
</evidence>
<dbReference type="InterPro" id="IPR001584">
    <property type="entry name" value="Integrase_cat-core"/>
</dbReference>
<keyword evidence="5" id="KW-0460">Magnesium</keyword>
<dbReference type="InterPro" id="IPR039537">
    <property type="entry name" value="Retrotran_Ty1/copia-like"/>
</dbReference>
<dbReference type="GO" id="GO:0004519">
    <property type="term" value="F:endonuclease activity"/>
    <property type="evidence" value="ECO:0007669"/>
    <property type="project" value="UniProtKB-KW"/>
</dbReference>
<dbReference type="InterPro" id="IPR036397">
    <property type="entry name" value="RNaseH_sf"/>
</dbReference>
<keyword evidence="10" id="KW-1185">Reference proteome</keyword>
<dbReference type="GO" id="GO:0016787">
    <property type="term" value="F:hydrolase activity"/>
    <property type="evidence" value="ECO:0007669"/>
    <property type="project" value="UniProtKB-KW"/>
</dbReference>
<dbReference type="EMBL" id="FOGF01000047">
    <property type="protein sequence ID" value="SER40351.1"/>
    <property type="molecule type" value="Genomic_DNA"/>
</dbReference>
<dbReference type="PANTHER" id="PTHR42648:SF11">
    <property type="entry name" value="TRANSPOSON TY4-P GAG-POL POLYPROTEIN"/>
    <property type="match status" value="1"/>
</dbReference>
<dbReference type="InterPro" id="IPR012337">
    <property type="entry name" value="RNaseH-like_sf"/>
</dbReference>
<evidence type="ECO:0000259" key="8">
    <source>
        <dbReference type="PROSITE" id="PS50994"/>
    </source>
</evidence>
<dbReference type="OrthoDB" id="9781005at2"/>
<evidence type="ECO:0000256" key="2">
    <source>
        <dbReference type="ARBA" id="ARBA00022723"/>
    </source>
</evidence>
<dbReference type="GO" id="GO:0003676">
    <property type="term" value="F:nucleic acid binding"/>
    <property type="evidence" value="ECO:0007669"/>
    <property type="project" value="InterPro"/>
</dbReference>
<dbReference type="AlphaFoldDB" id="A0A1H9NWV2"/>
<dbReference type="Gene3D" id="3.30.420.10">
    <property type="entry name" value="Ribonuclease H-like superfamily/Ribonuclease H"/>
    <property type="match status" value="1"/>
</dbReference>
<dbReference type="GO" id="GO:0006310">
    <property type="term" value="P:DNA recombination"/>
    <property type="evidence" value="ECO:0007669"/>
    <property type="project" value="UniProtKB-KW"/>
</dbReference>
<proteinExistence type="predicted"/>
<organism evidence="9 10">
    <name type="scientific">Granulicatella balaenopterae</name>
    <dbReference type="NCBI Taxonomy" id="137733"/>
    <lineage>
        <taxon>Bacteria</taxon>
        <taxon>Bacillati</taxon>
        <taxon>Bacillota</taxon>
        <taxon>Bacilli</taxon>
        <taxon>Lactobacillales</taxon>
        <taxon>Carnobacteriaceae</taxon>
        <taxon>Granulicatella</taxon>
    </lineage>
</organism>
<dbReference type="GO" id="GO:0015074">
    <property type="term" value="P:DNA integration"/>
    <property type="evidence" value="ECO:0007669"/>
    <property type="project" value="UniProtKB-KW"/>
</dbReference>
<reference evidence="9 10" key="1">
    <citation type="submission" date="2016-10" db="EMBL/GenBank/DDBJ databases">
        <authorList>
            <person name="de Groot N.N."/>
        </authorList>
    </citation>
    <scope>NUCLEOTIDE SEQUENCE [LARGE SCALE GENOMIC DNA]</scope>
    <source>
        <strain evidence="9 10">DSM 15827</strain>
    </source>
</reference>
<evidence type="ECO:0000256" key="6">
    <source>
        <dbReference type="ARBA" id="ARBA00022908"/>
    </source>
</evidence>
<name>A0A1H9NWV2_9LACT</name>
<keyword evidence="3" id="KW-0255">Endonuclease</keyword>
<dbReference type="SUPFAM" id="SSF53098">
    <property type="entry name" value="Ribonuclease H-like"/>
    <property type="match status" value="1"/>
</dbReference>
<dbReference type="GO" id="GO:0046872">
    <property type="term" value="F:metal ion binding"/>
    <property type="evidence" value="ECO:0007669"/>
    <property type="project" value="UniProtKB-KW"/>
</dbReference>
<keyword evidence="4" id="KW-0378">Hydrolase</keyword>
<evidence type="ECO:0000256" key="1">
    <source>
        <dbReference type="ARBA" id="ARBA00022722"/>
    </source>
</evidence>
<gene>
    <name evidence="9" type="ORF">SAMN05421767_14710</name>
</gene>
<evidence type="ECO:0000256" key="7">
    <source>
        <dbReference type="ARBA" id="ARBA00023172"/>
    </source>
</evidence>
<sequence>MGTYGYELKRKRVCSIVDEKSVTHTAANFLKDLDKKFWFSIKTVQTDNGREFTNDMNQTEQLSYFERVLKVKGIQYKKTRPYSPWQNVKVERSHRVDGERFYNKAFKSLDDLINKHKRYIERGNNVARKILGFKSANQVNEEFWHCMA</sequence>
<dbReference type="PROSITE" id="PS50994">
    <property type="entry name" value="INTEGRASE"/>
    <property type="match status" value="1"/>
</dbReference>
<dbReference type="Pfam" id="PF13683">
    <property type="entry name" value="rve_3"/>
    <property type="match status" value="1"/>
</dbReference>
<dbReference type="STRING" id="137733.SAMN05421767_14710"/>